<evidence type="ECO:0000313" key="6">
    <source>
        <dbReference type="WBParaSite" id="PSAMB.scaffold3003size20088.g19977.t1"/>
    </source>
</evidence>
<dbReference type="InterPro" id="IPR006026">
    <property type="entry name" value="Peptidase_Metallo"/>
</dbReference>
<keyword evidence="1 2" id="KW-1015">Disulfide bond</keyword>
<dbReference type="GO" id="GO:0004222">
    <property type="term" value="F:metalloendopeptidase activity"/>
    <property type="evidence" value="ECO:0007669"/>
    <property type="project" value="UniProtKB-UniRule"/>
</dbReference>
<dbReference type="GO" id="GO:0008270">
    <property type="term" value="F:zinc ion binding"/>
    <property type="evidence" value="ECO:0007669"/>
    <property type="project" value="UniProtKB-UniRule"/>
</dbReference>
<keyword evidence="2 3" id="KW-0862">Zinc</keyword>
<keyword evidence="2 3" id="KW-0378">Hydrolase</keyword>
<dbReference type="WBParaSite" id="PSAMB.scaffold3003size20088.g19977.t1">
    <property type="protein sequence ID" value="PSAMB.scaffold3003size20088.g19977.t1"/>
    <property type="gene ID" value="PSAMB.scaffold3003size20088.g19977"/>
</dbReference>
<feature type="disulfide bond" evidence="2">
    <location>
        <begin position="224"/>
        <end position="225"/>
    </location>
</feature>
<evidence type="ECO:0000256" key="2">
    <source>
        <dbReference type="PROSITE-ProRule" id="PRU01211"/>
    </source>
</evidence>
<evidence type="ECO:0000256" key="3">
    <source>
        <dbReference type="RuleBase" id="RU361183"/>
    </source>
</evidence>
<reference evidence="6" key="1">
    <citation type="submission" date="2022-11" db="UniProtKB">
        <authorList>
            <consortium name="WormBaseParasite"/>
        </authorList>
    </citation>
    <scope>IDENTIFICATION</scope>
</reference>
<keyword evidence="2 3" id="KW-0645">Protease</keyword>
<dbReference type="InterPro" id="IPR001506">
    <property type="entry name" value="Peptidase_M12A"/>
</dbReference>
<feature type="binding site" evidence="2">
    <location>
        <position position="252"/>
    </location>
    <ligand>
        <name>Zn(2+)</name>
        <dbReference type="ChEBI" id="CHEBI:29105"/>
        <note>catalytic</note>
    </ligand>
</feature>
<accession>A0A914W4J8</accession>
<keyword evidence="2 3" id="KW-0482">Metalloprotease</keyword>
<protein>
    <recommendedName>
        <fullName evidence="3">Metalloendopeptidase</fullName>
        <ecNumber evidence="3">3.4.24.-</ecNumber>
    </recommendedName>
</protein>
<keyword evidence="2 3" id="KW-0479">Metal-binding</keyword>
<evidence type="ECO:0000313" key="5">
    <source>
        <dbReference type="Proteomes" id="UP000887566"/>
    </source>
</evidence>
<dbReference type="AlphaFoldDB" id="A0A914W4J8"/>
<dbReference type="PANTHER" id="PTHR10127:SF861">
    <property type="entry name" value="DORSAL-VENTRAL PATTERNING PROTEIN TOLLOID-RELATED"/>
    <property type="match status" value="1"/>
</dbReference>
<dbReference type="PANTHER" id="PTHR10127">
    <property type="entry name" value="DISCOIDIN, CUB, EGF, LAMININ , AND ZINC METALLOPROTEASE DOMAIN CONTAINING"/>
    <property type="match status" value="1"/>
</dbReference>
<dbReference type="SMART" id="SM00235">
    <property type="entry name" value="ZnMc"/>
    <property type="match status" value="1"/>
</dbReference>
<sequence>MVCAEFGDRWEEVPSGAISSRRLSAFCSESATEIARSPLWRFFPRSHETMANRGVGRVGRERALCPAVIGGRRCRRAARCAGFIRDVALMDDDILHLNNVNRSFHKVLAEEHAMRTKVDALSGGEQETGSDGDKRTAARKLANVHKKMQLMAGRRGRRAATARPERIWPHGIIPYEIQANFSGEHKALFKKAMRHWENHTCISFVERTPQDENYIVFTVADCGCCSFVGKRGDGPQAISIGKNCDKFGIVVHELGHVVGFWHEHTRPDRDQFVDIYYKSIQQGLSVGLSVAARLRRRSEVDARLIRHYERRRFAPTGSMPPGARSRDRNPSGVGAEWCLSASAQSHAANPSPCARIQRWTHPGPFRPCAGLDGP</sequence>
<dbReference type="EC" id="3.4.24.-" evidence="3"/>
<dbReference type="PRINTS" id="PR00480">
    <property type="entry name" value="ASTACIN"/>
</dbReference>
<proteinExistence type="predicted"/>
<dbReference type="Gene3D" id="3.40.390.10">
    <property type="entry name" value="Collagenase (Catalytic Domain)"/>
    <property type="match status" value="1"/>
</dbReference>
<dbReference type="SUPFAM" id="SSF55486">
    <property type="entry name" value="Metalloproteases ('zincins'), catalytic domain"/>
    <property type="match status" value="1"/>
</dbReference>
<organism evidence="5 6">
    <name type="scientific">Plectus sambesii</name>
    <dbReference type="NCBI Taxonomy" id="2011161"/>
    <lineage>
        <taxon>Eukaryota</taxon>
        <taxon>Metazoa</taxon>
        <taxon>Ecdysozoa</taxon>
        <taxon>Nematoda</taxon>
        <taxon>Chromadorea</taxon>
        <taxon>Plectida</taxon>
        <taxon>Plectina</taxon>
        <taxon>Plectoidea</taxon>
        <taxon>Plectidae</taxon>
        <taxon>Plectus</taxon>
    </lineage>
</organism>
<evidence type="ECO:0000259" key="4">
    <source>
        <dbReference type="PROSITE" id="PS51864"/>
    </source>
</evidence>
<dbReference type="Proteomes" id="UP000887566">
    <property type="component" value="Unplaced"/>
</dbReference>
<dbReference type="GO" id="GO:0016485">
    <property type="term" value="P:protein processing"/>
    <property type="evidence" value="ECO:0007669"/>
    <property type="project" value="TreeGrafter"/>
</dbReference>
<feature type="active site" evidence="2">
    <location>
        <position position="253"/>
    </location>
</feature>
<dbReference type="Pfam" id="PF01400">
    <property type="entry name" value="Astacin"/>
    <property type="match status" value="1"/>
</dbReference>
<evidence type="ECO:0000256" key="1">
    <source>
        <dbReference type="ARBA" id="ARBA00023157"/>
    </source>
</evidence>
<dbReference type="InterPro" id="IPR024079">
    <property type="entry name" value="MetalloPept_cat_dom_sf"/>
</dbReference>
<feature type="domain" description="Peptidase M12A" evidence="4">
    <location>
        <begin position="159"/>
        <end position="283"/>
    </location>
</feature>
<name>A0A914W4J8_9BILA</name>
<feature type="binding site" evidence="2">
    <location>
        <position position="256"/>
    </location>
    <ligand>
        <name>Zn(2+)</name>
        <dbReference type="ChEBI" id="CHEBI:29105"/>
        <note>catalytic</note>
    </ligand>
</feature>
<comment type="caution">
    <text evidence="2">Lacks conserved residue(s) required for the propagation of feature annotation.</text>
</comment>
<feature type="disulfide bond" evidence="2">
    <location>
        <begin position="222"/>
        <end position="244"/>
    </location>
</feature>
<comment type="cofactor">
    <cofactor evidence="2 3">
        <name>Zn(2+)</name>
        <dbReference type="ChEBI" id="CHEBI:29105"/>
    </cofactor>
    <text evidence="2 3">Binds 1 zinc ion per subunit.</text>
</comment>
<feature type="binding site" evidence="2">
    <location>
        <position position="262"/>
    </location>
    <ligand>
        <name>Zn(2+)</name>
        <dbReference type="ChEBI" id="CHEBI:29105"/>
        <note>catalytic</note>
    </ligand>
</feature>
<keyword evidence="5" id="KW-1185">Reference proteome</keyword>
<dbReference type="GO" id="GO:0009953">
    <property type="term" value="P:dorsal/ventral pattern formation"/>
    <property type="evidence" value="ECO:0007669"/>
    <property type="project" value="TreeGrafter"/>
</dbReference>
<dbReference type="PROSITE" id="PS51864">
    <property type="entry name" value="ASTACIN"/>
    <property type="match status" value="1"/>
</dbReference>
<dbReference type="GO" id="GO:0005615">
    <property type="term" value="C:extracellular space"/>
    <property type="evidence" value="ECO:0007669"/>
    <property type="project" value="TreeGrafter"/>
</dbReference>